<accession>A0A173ZGK1</accession>
<reference evidence="2 3" key="1">
    <citation type="submission" date="2015-09" db="EMBL/GenBank/DDBJ databases">
        <authorList>
            <consortium name="Pathogen Informatics"/>
        </authorList>
    </citation>
    <scope>NUCLEOTIDE SEQUENCE [LARGE SCALE GENOMIC DNA]</scope>
    <source>
        <strain evidence="2 3">2789STDY5834876</strain>
    </source>
</reference>
<dbReference type="Gene3D" id="3.40.50.300">
    <property type="entry name" value="P-loop containing nucleotide triphosphate hydrolases"/>
    <property type="match status" value="1"/>
</dbReference>
<dbReference type="Gene3D" id="3.40.630.110">
    <property type="entry name" value="GNAT acetyltransferase-like"/>
    <property type="match status" value="1"/>
</dbReference>
<dbReference type="InterPro" id="IPR016181">
    <property type="entry name" value="Acyl_CoA_acyltransferase"/>
</dbReference>
<dbReference type="InterPro" id="IPR042573">
    <property type="entry name" value="GNAT_acetyltra_N"/>
</dbReference>
<dbReference type="InterPro" id="IPR027365">
    <property type="entry name" value="GNAT_acetyltra_YdfB-like"/>
</dbReference>
<proteinExistence type="predicted"/>
<protein>
    <submittedName>
        <fullName evidence="2">Topology modulation protein</fullName>
    </submittedName>
</protein>
<gene>
    <name evidence="2" type="ORF">ERS852491_00421</name>
</gene>
<feature type="domain" description="N-acetyltransferase" evidence="1">
    <location>
        <begin position="314"/>
        <end position="447"/>
    </location>
</feature>
<evidence type="ECO:0000313" key="2">
    <source>
        <dbReference type="EMBL" id="CUN74893.1"/>
    </source>
</evidence>
<dbReference type="InterPro" id="IPR000182">
    <property type="entry name" value="GNAT_dom"/>
</dbReference>
<name>A0A173ZGK1_9FIRM</name>
<dbReference type="SUPFAM" id="SSF55729">
    <property type="entry name" value="Acyl-CoA N-acyltransferases (Nat)"/>
    <property type="match status" value="1"/>
</dbReference>
<dbReference type="PROSITE" id="PS51186">
    <property type="entry name" value="GNAT"/>
    <property type="match status" value="1"/>
</dbReference>
<dbReference type="PANTHER" id="PTHR37816:SF3">
    <property type="entry name" value="MODULATES DNA TOPOLOGY"/>
    <property type="match status" value="1"/>
</dbReference>
<dbReference type="InterPro" id="IPR052922">
    <property type="entry name" value="Cytidylate_Kinase-2"/>
</dbReference>
<organism evidence="2 3">
    <name type="scientific">Faecalicatena contorta</name>
    <dbReference type="NCBI Taxonomy" id="39482"/>
    <lineage>
        <taxon>Bacteria</taxon>
        <taxon>Bacillati</taxon>
        <taxon>Bacillota</taxon>
        <taxon>Clostridia</taxon>
        <taxon>Lachnospirales</taxon>
        <taxon>Lachnospiraceae</taxon>
        <taxon>Faecalicatena</taxon>
    </lineage>
</organism>
<sequence length="447" mass="51386">MLKAIIIGSPGAGKSTFARRLRNLTGLPLYYLDMLWHKPDQTNITREEFDTLLNDIIKKDSWIIDGNYQRTLEARLKACDTVFLMDYPLEICLSGAESRIGKKREDMPWVESEFDEEFKQWMIDFPDKQLPQIYELLNKYRKEKEIIIFTSRKEADDYLCNASKKVSPGVPLSACPAGGFAAERQNKVYMLQQRHKAEPLFAGWDETLIWSCLQNVMGHIYVDDIEAPNSVMAMLGDFCFLAGKPDEELAAYKPDCCKQDFMIMIPQTDQWSKVIEKYYGEKAKKVVRYAFKKEKEIFDKAALEAAVAGLSADYRIEMIDESIFRQCSLFEWSRDLVSQYKEYSEYRDHGLGVVILKEDEIVSGASSYAGYIGGIEIEIDTKEEYRRQGLAYAAGAKLILECLERDWYPSWDAQNKGSAALAEKLGYRFDHAYSAYEIWGYGCNNGE</sequence>
<dbReference type="Gene3D" id="3.40.630.30">
    <property type="match status" value="1"/>
</dbReference>
<dbReference type="Pfam" id="PF12746">
    <property type="entry name" value="GNAT_acetyltran"/>
    <property type="match status" value="1"/>
</dbReference>
<evidence type="ECO:0000259" key="1">
    <source>
        <dbReference type="PROSITE" id="PS51186"/>
    </source>
</evidence>
<dbReference type="Proteomes" id="UP000095544">
    <property type="component" value="Unassembled WGS sequence"/>
</dbReference>
<dbReference type="AlphaFoldDB" id="A0A173ZGK1"/>
<dbReference type="SUPFAM" id="SSF52540">
    <property type="entry name" value="P-loop containing nucleoside triphosphate hydrolases"/>
    <property type="match status" value="1"/>
</dbReference>
<dbReference type="STRING" id="39482.ERS852491_00421"/>
<evidence type="ECO:0000313" key="3">
    <source>
        <dbReference type="Proteomes" id="UP000095544"/>
    </source>
</evidence>
<dbReference type="EMBL" id="CYZU01000002">
    <property type="protein sequence ID" value="CUN74893.1"/>
    <property type="molecule type" value="Genomic_DNA"/>
</dbReference>
<dbReference type="GO" id="GO:0016747">
    <property type="term" value="F:acyltransferase activity, transferring groups other than amino-acyl groups"/>
    <property type="evidence" value="ECO:0007669"/>
    <property type="project" value="InterPro"/>
</dbReference>
<dbReference type="RefSeq" id="WP_330377502.1">
    <property type="nucleotide sequence ID" value="NZ_CYZU01000002.1"/>
</dbReference>
<dbReference type="PANTHER" id="PTHR37816">
    <property type="entry name" value="YALI0E33011P"/>
    <property type="match status" value="1"/>
</dbReference>
<dbReference type="InterPro" id="IPR027417">
    <property type="entry name" value="P-loop_NTPase"/>
</dbReference>